<keyword evidence="1" id="KW-0812">Transmembrane</keyword>
<dbReference type="GO" id="GO:0016020">
    <property type="term" value="C:membrane"/>
    <property type="evidence" value="ECO:0000318"/>
    <property type="project" value="GO_Central"/>
</dbReference>
<proteinExistence type="predicted"/>
<dbReference type="Proteomes" id="UP000001542">
    <property type="component" value="Unassembled WGS sequence"/>
</dbReference>
<dbReference type="eggNOG" id="KOG3912">
    <property type="taxonomic scope" value="Eukaryota"/>
</dbReference>
<name>A2EI21_TRIV3</name>
<dbReference type="EMBL" id="DS113394">
    <property type="protein sequence ID" value="EAY07660.1"/>
    <property type="molecule type" value="Genomic_DNA"/>
</dbReference>
<gene>
    <name evidence="2" type="ORF">TVAG_273440</name>
</gene>
<feature type="transmembrane region" description="Helical" evidence="1">
    <location>
        <begin position="33"/>
        <end position="52"/>
    </location>
</feature>
<dbReference type="KEGG" id="tva:4765558"/>
<reference evidence="2" key="1">
    <citation type="submission" date="2006-10" db="EMBL/GenBank/DDBJ databases">
        <authorList>
            <person name="Amadeo P."/>
            <person name="Zhao Q."/>
            <person name="Wortman J."/>
            <person name="Fraser-Liggett C."/>
            <person name="Carlton J."/>
        </authorList>
    </citation>
    <scope>NUCLEOTIDE SEQUENCE</scope>
    <source>
        <strain evidence="2">G3</strain>
    </source>
</reference>
<dbReference type="SUPFAM" id="SSF103481">
    <property type="entry name" value="Multidrug resistance efflux transporter EmrE"/>
    <property type="match status" value="1"/>
</dbReference>
<dbReference type="RefSeq" id="XP_001319883.1">
    <property type="nucleotide sequence ID" value="XM_001319848.1"/>
</dbReference>
<feature type="transmembrane region" description="Helical" evidence="1">
    <location>
        <begin position="319"/>
        <end position="336"/>
    </location>
</feature>
<dbReference type="OrthoDB" id="10527455at2759"/>
<dbReference type="STRING" id="5722.A2EI21"/>
<feature type="transmembrane region" description="Helical" evidence="1">
    <location>
        <begin position="162"/>
        <end position="184"/>
    </location>
</feature>
<protein>
    <recommendedName>
        <fullName evidence="4">Integral membrane protein</fullName>
    </recommendedName>
</protein>
<dbReference type="InterPro" id="IPR037185">
    <property type="entry name" value="EmrE-like"/>
</dbReference>
<keyword evidence="1" id="KW-0472">Membrane</keyword>
<accession>A2EI21</accession>
<feature type="transmembrane region" description="Helical" evidence="1">
    <location>
        <begin position="196"/>
        <end position="219"/>
    </location>
</feature>
<keyword evidence="3" id="KW-1185">Reference proteome</keyword>
<evidence type="ECO:0000313" key="2">
    <source>
        <dbReference type="EMBL" id="EAY07660.1"/>
    </source>
</evidence>
<dbReference type="VEuPathDB" id="TrichDB:TVAGG3_0747250"/>
<keyword evidence="1" id="KW-1133">Transmembrane helix</keyword>
<evidence type="ECO:0008006" key="4">
    <source>
        <dbReference type="Google" id="ProtNLM"/>
    </source>
</evidence>
<sequence length="366" mass="41962">MIIGGILVLLSRKVIFSQKSFSYERCSIQEFDKPWIATLFMSIGLSFSNIIYKLMLVFDAKNYRLFTKIEFRLYLQGLTIAILDIIYSTLYSIAIVLIKEQYATLFRFVIILFTACLRRVWLKEKLLAYSYTALVIVTIGVVLSSISVIYDQLKVDTIKYNATFFIALTLQILAQLALSIKTILEEQILHQNDVHPTWFCGVIGIYETVIILFMVYPIVNFIPGKTGAGLSENFCDAIKMIGHSKVLIIEFVLFPLIELFYNVGILGVIFSTSGIHKIVFEMVYTSFAWFIELFIYYAMKGNVFGLAKDMGAKWDKYSPMRLVGIVLIFIGSLLYSKTIKCKCYEYEQADTQVFRLSEVCSIDHEV</sequence>
<reference evidence="2" key="2">
    <citation type="journal article" date="2007" name="Science">
        <title>Draft genome sequence of the sexually transmitted pathogen Trichomonas vaginalis.</title>
        <authorList>
            <person name="Carlton J.M."/>
            <person name="Hirt R.P."/>
            <person name="Silva J.C."/>
            <person name="Delcher A.L."/>
            <person name="Schatz M."/>
            <person name="Zhao Q."/>
            <person name="Wortman J.R."/>
            <person name="Bidwell S.L."/>
            <person name="Alsmark U.C.M."/>
            <person name="Besteiro S."/>
            <person name="Sicheritz-Ponten T."/>
            <person name="Noel C.J."/>
            <person name="Dacks J.B."/>
            <person name="Foster P.G."/>
            <person name="Simillion C."/>
            <person name="Van de Peer Y."/>
            <person name="Miranda-Saavedra D."/>
            <person name="Barton G.J."/>
            <person name="Westrop G.D."/>
            <person name="Mueller S."/>
            <person name="Dessi D."/>
            <person name="Fiori P.L."/>
            <person name="Ren Q."/>
            <person name="Paulsen I."/>
            <person name="Zhang H."/>
            <person name="Bastida-Corcuera F.D."/>
            <person name="Simoes-Barbosa A."/>
            <person name="Brown M.T."/>
            <person name="Hayes R.D."/>
            <person name="Mukherjee M."/>
            <person name="Okumura C.Y."/>
            <person name="Schneider R."/>
            <person name="Smith A.J."/>
            <person name="Vanacova S."/>
            <person name="Villalvazo M."/>
            <person name="Haas B.J."/>
            <person name="Pertea M."/>
            <person name="Feldblyum T.V."/>
            <person name="Utterback T.R."/>
            <person name="Shu C.L."/>
            <person name="Osoegawa K."/>
            <person name="de Jong P.J."/>
            <person name="Hrdy I."/>
            <person name="Horvathova L."/>
            <person name="Zubacova Z."/>
            <person name="Dolezal P."/>
            <person name="Malik S.B."/>
            <person name="Logsdon J.M. Jr."/>
            <person name="Henze K."/>
            <person name="Gupta A."/>
            <person name="Wang C.C."/>
            <person name="Dunne R.L."/>
            <person name="Upcroft J.A."/>
            <person name="Upcroft P."/>
            <person name="White O."/>
            <person name="Salzberg S.L."/>
            <person name="Tang P."/>
            <person name="Chiu C.-H."/>
            <person name="Lee Y.-S."/>
            <person name="Embley T.M."/>
            <person name="Coombs G.H."/>
            <person name="Mottram J.C."/>
            <person name="Tachezy J."/>
            <person name="Fraser-Liggett C.M."/>
            <person name="Johnson P.J."/>
        </authorList>
    </citation>
    <scope>NUCLEOTIDE SEQUENCE [LARGE SCALE GENOMIC DNA]</scope>
    <source>
        <strain evidence="2">G3</strain>
    </source>
</reference>
<evidence type="ECO:0000256" key="1">
    <source>
        <dbReference type="SAM" id="Phobius"/>
    </source>
</evidence>
<dbReference type="VEuPathDB" id="TrichDB:TVAG_273440"/>
<organism evidence="2 3">
    <name type="scientific">Trichomonas vaginalis (strain ATCC PRA-98 / G3)</name>
    <dbReference type="NCBI Taxonomy" id="412133"/>
    <lineage>
        <taxon>Eukaryota</taxon>
        <taxon>Metamonada</taxon>
        <taxon>Parabasalia</taxon>
        <taxon>Trichomonadida</taxon>
        <taxon>Trichomonadidae</taxon>
        <taxon>Trichomonas</taxon>
    </lineage>
</organism>
<feature type="transmembrane region" description="Helical" evidence="1">
    <location>
        <begin position="128"/>
        <end position="150"/>
    </location>
</feature>
<dbReference type="AlphaFoldDB" id="A2EI21"/>
<dbReference type="InParanoid" id="A2EI21"/>
<dbReference type="PANTHER" id="PTHR13146">
    <property type="match status" value="1"/>
</dbReference>
<feature type="transmembrane region" description="Helical" evidence="1">
    <location>
        <begin position="73"/>
        <end position="98"/>
    </location>
</feature>
<evidence type="ECO:0000313" key="3">
    <source>
        <dbReference type="Proteomes" id="UP000001542"/>
    </source>
</evidence>
<feature type="transmembrane region" description="Helical" evidence="1">
    <location>
        <begin position="246"/>
        <end position="270"/>
    </location>
</feature>
<feature type="transmembrane region" description="Helical" evidence="1">
    <location>
        <begin position="282"/>
        <end position="299"/>
    </location>
</feature>
<feature type="transmembrane region" description="Helical" evidence="1">
    <location>
        <begin position="104"/>
        <end position="121"/>
    </location>
</feature>
<dbReference type="PANTHER" id="PTHR13146:SF0">
    <property type="entry name" value="SOLUTE CARRIER FAMILY 35 MEMBER F6"/>
    <property type="match status" value="1"/>
</dbReference>